<proteinExistence type="predicted"/>
<gene>
    <name evidence="1" type="ORF">C8P63_11453</name>
</gene>
<dbReference type="Proteomes" id="UP000244240">
    <property type="component" value="Unassembled WGS sequence"/>
</dbReference>
<comment type="caution">
    <text evidence="1">The sequence shown here is derived from an EMBL/GenBank/DDBJ whole genome shotgun (WGS) entry which is preliminary data.</text>
</comment>
<dbReference type="Gene3D" id="3.30.470.20">
    <property type="entry name" value="ATP-grasp fold, B domain"/>
    <property type="match status" value="1"/>
</dbReference>
<dbReference type="InterPro" id="IPR026838">
    <property type="entry name" value="YheC/D"/>
</dbReference>
<dbReference type="OrthoDB" id="7869153at2"/>
<dbReference type="EMBL" id="QBKR01000014">
    <property type="protein sequence ID" value="PTX58871.1"/>
    <property type="molecule type" value="Genomic_DNA"/>
</dbReference>
<keyword evidence="2" id="KW-1185">Reference proteome</keyword>
<sequence>MKSALTIRASAGKIPPVTSKWGNARLLSRHPSTAPHVPVTRIFNRDNLKEMIARFPSLYLKPVFSCRGKGILRVDVWRNGGYLLRKRDPSREHCRDEKILWSRILRETGRRPYVIQQSIQSVTREGRPFDIRVHLVRIGGKWVNAGIVGKLAGSRSIVTNRHSGGKPKPVRKLLLEDLRLTTEQTEYMTRNLEEVARRAVLVISRHHPKWWEFGVDAGIDSKGRIWIYEVNITPGGMVFKAADRDAFRELLRLRRIARRQAAKVG</sequence>
<accession>A0A2T6BS19</accession>
<protein>
    <submittedName>
        <fullName evidence="1">YheC/D-like protein</fullName>
    </submittedName>
</protein>
<organism evidence="1 2">
    <name type="scientific">Melghirimyces profundicolus</name>
    <dbReference type="NCBI Taxonomy" id="1242148"/>
    <lineage>
        <taxon>Bacteria</taxon>
        <taxon>Bacillati</taxon>
        <taxon>Bacillota</taxon>
        <taxon>Bacilli</taxon>
        <taxon>Bacillales</taxon>
        <taxon>Thermoactinomycetaceae</taxon>
        <taxon>Melghirimyces</taxon>
    </lineage>
</organism>
<dbReference type="AlphaFoldDB" id="A0A2T6BS19"/>
<evidence type="ECO:0000313" key="1">
    <source>
        <dbReference type="EMBL" id="PTX58871.1"/>
    </source>
</evidence>
<dbReference type="RefSeq" id="WP_146172165.1">
    <property type="nucleotide sequence ID" value="NZ_QBKR01000014.1"/>
</dbReference>
<name>A0A2T6BS19_9BACL</name>
<evidence type="ECO:0000313" key="2">
    <source>
        <dbReference type="Proteomes" id="UP000244240"/>
    </source>
</evidence>
<reference evidence="1 2" key="1">
    <citation type="submission" date="2018-04" db="EMBL/GenBank/DDBJ databases">
        <title>Genomic Encyclopedia of Archaeal and Bacterial Type Strains, Phase II (KMG-II): from individual species to whole genera.</title>
        <authorList>
            <person name="Goeker M."/>
        </authorList>
    </citation>
    <scope>NUCLEOTIDE SEQUENCE [LARGE SCALE GENOMIC DNA]</scope>
    <source>
        <strain evidence="1 2">DSM 45787</strain>
    </source>
</reference>
<dbReference type="Pfam" id="PF14398">
    <property type="entry name" value="ATPgrasp_YheCD"/>
    <property type="match status" value="1"/>
</dbReference>
<dbReference type="SUPFAM" id="SSF56059">
    <property type="entry name" value="Glutathione synthetase ATP-binding domain-like"/>
    <property type="match status" value="1"/>
</dbReference>